<sequence>MADSEKSVVRIPAGACERVKPVVRSLTSQLAEEEEMKEARIVLGLLCCFSGCSLWIPALFWMGASNILPSCERYESFKDWMRVFPLLPAACGLVVQVFLAAVAFLGQRSLYKVGLRLQILTGLGTLLLVAWGWVEYTQTSDAACVGGGRVHPKMLSLLFLVLSSIYCPCVLLLTVWRVCCVDINARVRKEGHRRRRTHGAHGVGLSSGLSSGEVAV</sequence>
<comment type="caution">
    <text evidence="2">The sequence shown here is derived from an EMBL/GenBank/DDBJ whole genome shotgun (WGS) entry which is preliminary data.</text>
</comment>
<feature type="transmembrane region" description="Helical" evidence="1">
    <location>
        <begin position="117"/>
        <end position="134"/>
    </location>
</feature>
<reference evidence="2" key="1">
    <citation type="submission" date="2023-08" db="EMBL/GenBank/DDBJ databases">
        <authorList>
            <person name="Chen Y."/>
            <person name="Shah S."/>
            <person name="Dougan E. K."/>
            <person name="Thang M."/>
            <person name="Chan C."/>
        </authorList>
    </citation>
    <scope>NUCLEOTIDE SEQUENCE</scope>
</reference>
<keyword evidence="1" id="KW-0812">Transmembrane</keyword>
<dbReference type="Proteomes" id="UP001178507">
    <property type="component" value="Unassembled WGS sequence"/>
</dbReference>
<accession>A0AA36JP90</accession>
<organism evidence="2 3">
    <name type="scientific">Effrenium voratum</name>
    <dbReference type="NCBI Taxonomy" id="2562239"/>
    <lineage>
        <taxon>Eukaryota</taxon>
        <taxon>Sar</taxon>
        <taxon>Alveolata</taxon>
        <taxon>Dinophyceae</taxon>
        <taxon>Suessiales</taxon>
        <taxon>Symbiodiniaceae</taxon>
        <taxon>Effrenium</taxon>
    </lineage>
</organism>
<proteinExistence type="predicted"/>
<protein>
    <submittedName>
        <fullName evidence="2">Uncharacterized protein</fullName>
    </submittedName>
</protein>
<name>A0AA36JP90_9DINO</name>
<feature type="transmembrane region" description="Helical" evidence="1">
    <location>
        <begin position="154"/>
        <end position="179"/>
    </location>
</feature>
<keyword evidence="3" id="KW-1185">Reference proteome</keyword>
<evidence type="ECO:0000313" key="2">
    <source>
        <dbReference type="EMBL" id="CAJ1409244.1"/>
    </source>
</evidence>
<keyword evidence="1" id="KW-0472">Membrane</keyword>
<feature type="transmembrane region" description="Helical" evidence="1">
    <location>
        <begin position="83"/>
        <end position="105"/>
    </location>
</feature>
<evidence type="ECO:0000256" key="1">
    <source>
        <dbReference type="SAM" id="Phobius"/>
    </source>
</evidence>
<gene>
    <name evidence="2" type="ORF">EVOR1521_LOCUS30402</name>
</gene>
<feature type="transmembrane region" description="Helical" evidence="1">
    <location>
        <begin position="41"/>
        <end position="63"/>
    </location>
</feature>
<evidence type="ECO:0000313" key="3">
    <source>
        <dbReference type="Proteomes" id="UP001178507"/>
    </source>
</evidence>
<keyword evidence="1" id="KW-1133">Transmembrane helix</keyword>
<dbReference type="AlphaFoldDB" id="A0AA36JP90"/>
<dbReference type="EMBL" id="CAUJNA010003760">
    <property type="protein sequence ID" value="CAJ1409244.1"/>
    <property type="molecule type" value="Genomic_DNA"/>
</dbReference>